<name>A0A917BS15_9PROT</name>
<keyword evidence="4" id="KW-1185">Reference proteome</keyword>
<dbReference type="AlphaFoldDB" id="A0A917BS15"/>
<dbReference type="Proteomes" id="UP000632498">
    <property type="component" value="Unassembled WGS sequence"/>
</dbReference>
<evidence type="ECO:0000313" key="4">
    <source>
        <dbReference type="Proteomes" id="UP000632498"/>
    </source>
</evidence>
<reference evidence="3" key="2">
    <citation type="submission" date="2020-09" db="EMBL/GenBank/DDBJ databases">
        <authorList>
            <person name="Sun Q."/>
            <person name="Zhou Y."/>
        </authorList>
    </citation>
    <scope>NUCLEOTIDE SEQUENCE</scope>
    <source>
        <strain evidence="3">CGMCC 1.15254</strain>
    </source>
</reference>
<dbReference type="SMART" id="SM00418">
    <property type="entry name" value="HTH_ARSR"/>
    <property type="match status" value="1"/>
</dbReference>
<organism evidence="3 4">
    <name type="scientific">Terasakiella brassicae</name>
    <dbReference type="NCBI Taxonomy" id="1634917"/>
    <lineage>
        <taxon>Bacteria</taxon>
        <taxon>Pseudomonadati</taxon>
        <taxon>Pseudomonadota</taxon>
        <taxon>Alphaproteobacteria</taxon>
        <taxon>Rhodospirillales</taxon>
        <taxon>Terasakiellaceae</taxon>
        <taxon>Terasakiella</taxon>
    </lineage>
</organism>
<dbReference type="Gene3D" id="1.10.10.10">
    <property type="entry name" value="Winged helix-like DNA-binding domain superfamily/Winged helix DNA-binding domain"/>
    <property type="match status" value="1"/>
</dbReference>
<evidence type="ECO:0000313" key="3">
    <source>
        <dbReference type="EMBL" id="GGF53881.1"/>
    </source>
</evidence>
<protein>
    <submittedName>
        <fullName evidence="3">ArsR family transcriptional regulator</fullName>
    </submittedName>
</protein>
<evidence type="ECO:0000256" key="1">
    <source>
        <dbReference type="ARBA" id="ARBA00022849"/>
    </source>
</evidence>
<dbReference type="GO" id="GO:0003700">
    <property type="term" value="F:DNA-binding transcription factor activity"/>
    <property type="evidence" value="ECO:0007669"/>
    <property type="project" value="InterPro"/>
</dbReference>
<dbReference type="SMART" id="SM00226">
    <property type="entry name" value="LMWPc"/>
    <property type="match status" value="1"/>
</dbReference>
<comment type="caution">
    <text evidence="3">The sequence shown here is derived from an EMBL/GenBank/DDBJ whole genome shotgun (WGS) entry which is preliminary data.</text>
</comment>
<dbReference type="InterPro" id="IPR036390">
    <property type="entry name" value="WH_DNA-bd_sf"/>
</dbReference>
<dbReference type="InterPro" id="IPR011991">
    <property type="entry name" value="ArsR-like_HTH"/>
</dbReference>
<sequence>MKTENAIQLFAALAHETRLGAFRTLLNKGAMSAGDLSEYLHATPSTLSAHLRDLRSAGLISSYKQGRFIFYEANVSAIGVLVNYLLMECCNGKPEACADSLGVLKSISEGLVMTANITEDKVFNVLFLCTGNSARSIMAEAILNREGIGRFNAYSAGSTPRGEVHPETIKLLRRSNLPVEHLRSKKWEEFIGEDAPKLDFVFTVCDNAAHEVCPVWPGQPLTANWGVPDPALASGTPSEVALAFADTYRMLNNRISIFTALPLQALDKLSLQKRLDEIGQS</sequence>
<feature type="domain" description="HTH arsR-type" evidence="2">
    <location>
        <begin position="1"/>
        <end position="93"/>
    </location>
</feature>
<dbReference type="GO" id="GO:0046685">
    <property type="term" value="P:response to arsenic-containing substance"/>
    <property type="evidence" value="ECO:0007669"/>
    <property type="project" value="UniProtKB-KW"/>
</dbReference>
<proteinExistence type="predicted"/>
<dbReference type="Pfam" id="PF01022">
    <property type="entry name" value="HTH_5"/>
    <property type="match status" value="1"/>
</dbReference>
<dbReference type="PANTHER" id="PTHR43428">
    <property type="entry name" value="ARSENATE REDUCTASE"/>
    <property type="match status" value="1"/>
</dbReference>
<dbReference type="InterPro" id="IPR001845">
    <property type="entry name" value="HTH_ArsR_DNA-bd_dom"/>
</dbReference>
<dbReference type="InterPro" id="IPR036388">
    <property type="entry name" value="WH-like_DNA-bd_sf"/>
</dbReference>
<dbReference type="Gene3D" id="3.40.50.2300">
    <property type="match status" value="1"/>
</dbReference>
<dbReference type="PROSITE" id="PS50987">
    <property type="entry name" value="HTH_ARSR_2"/>
    <property type="match status" value="1"/>
</dbReference>
<dbReference type="CDD" id="cd00090">
    <property type="entry name" value="HTH_ARSR"/>
    <property type="match status" value="1"/>
</dbReference>
<dbReference type="SUPFAM" id="SSF46785">
    <property type="entry name" value="Winged helix' DNA-binding domain"/>
    <property type="match status" value="1"/>
</dbReference>
<dbReference type="SUPFAM" id="SSF52788">
    <property type="entry name" value="Phosphotyrosine protein phosphatases I"/>
    <property type="match status" value="1"/>
</dbReference>
<dbReference type="CDD" id="cd16345">
    <property type="entry name" value="LMWP_ArsC"/>
    <property type="match status" value="1"/>
</dbReference>
<dbReference type="PRINTS" id="PR00778">
    <property type="entry name" value="HTHARSR"/>
</dbReference>
<accession>A0A917BS15</accession>
<keyword evidence="1" id="KW-0059">Arsenical resistance</keyword>
<dbReference type="RefSeq" id="WP_188660763.1">
    <property type="nucleotide sequence ID" value="NZ_BMHV01000002.1"/>
</dbReference>
<reference evidence="3" key="1">
    <citation type="journal article" date="2014" name="Int. J. Syst. Evol. Microbiol.">
        <title>Complete genome sequence of Corynebacterium casei LMG S-19264T (=DSM 44701T), isolated from a smear-ripened cheese.</title>
        <authorList>
            <consortium name="US DOE Joint Genome Institute (JGI-PGF)"/>
            <person name="Walter F."/>
            <person name="Albersmeier A."/>
            <person name="Kalinowski J."/>
            <person name="Ruckert C."/>
        </authorList>
    </citation>
    <scope>NUCLEOTIDE SEQUENCE</scope>
    <source>
        <strain evidence="3">CGMCC 1.15254</strain>
    </source>
</reference>
<dbReference type="NCBIfam" id="NF033788">
    <property type="entry name" value="HTH_metalloreg"/>
    <property type="match status" value="1"/>
</dbReference>
<dbReference type="InterPro" id="IPR023485">
    <property type="entry name" value="Ptyr_pPase"/>
</dbReference>
<evidence type="ECO:0000259" key="2">
    <source>
        <dbReference type="PROSITE" id="PS50987"/>
    </source>
</evidence>
<dbReference type="EMBL" id="BMHV01000002">
    <property type="protein sequence ID" value="GGF53881.1"/>
    <property type="molecule type" value="Genomic_DNA"/>
</dbReference>
<dbReference type="InterPro" id="IPR036196">
    <property type="entry name" value="Ptyr_pPase_sf"/>
</dbReference>
<dbReference type="PANTHER" id="PTHR43428:SF1">
    <property type="entry name" value="ARSENATE REDUCTASE"/>
    <property type="match status" value="1"/>
</dbReference>
<gene>
    <name evidence="3" type="ORF">GCM10011332_04060</name>
</gene>
<dbReference type="Pfam" id="PF01451">
    <property type="entry name" value="LMWPc"/>
    <property type="match status" value="1"/>
</dbReference>